<dbReference type="InterPro" id="IPR015886">
    <property type="entry name" value="H2TH_FPG"/>
</dbReference>
<evidence type="ECO:0000256" key="2">
    <source>
        <dbReference type="ARBA" id="ARBA00012720"/>
    </source>
</evidence>
<keyword evidence="4" id="KW-0227">DNA damage</keyword>
<evidence type="ECO:0000256" key="7">
    <source>
        <dbReference type="ARBA" id="ARBA00022833"/>
    </source>
</evidence>
<keyword evidence="7" id="KW-0862">Zinc</keyword>
<dbReference type="PANTHER" id="PTHR42697">
    <property type="entry name" value="ENDONUCLEASE 8"/>
    <property type="match status" value="1"/>
</dbReference>
<dbReference type="Proteomes" id="UP001501475">
    <property type="component" value="Unassembled WGS sequence"/>
</dbReference>
<accession>A0ABN2L7S7</accession>
<dbReference type="SUPFAM" id="SSF81624">
    <property type="entry name" value="N-terminal domain of MutM-like DNA repair proteins"/>
    <property type="match status" value="1"/>
</dbReference>
<proteinExistence type="inferred from homology"/>
<dbReference type="Gene3D" id="3.20.190.10">
    <property type="entry name" value="MutM-like, N-terminal"/>
    <property type="match status" value="1"/>
</dbReference>
<dbReference type="InterPro" id="IPR035937">
    <property type="entry name" value="FPG_N"/>
</dbReference>
<evidence type="ECO:0000256" key="10">
    <source>
        <dbReference type="ARBA" id="ARBA00023239"/>
    </source>
</evidence>
<evidence type="ECO:0000259" key="14">
    <source>
        <dbReference type="PROSITE" id="PS51066"/>
    </source>
</evidence>
<dbReference type="EMBL" id="BAAAPN010000104">
    <property type="protein sequence ID" value="GAA1775845.1"/>
    <property type="molecule type" value="Genomic_DNA"/>
</dbReference>
<keyword evidence="11" id="KW-0511">Multifunctional enzyme</keyword>
<evidence type="ECO:0000313" key="16">
    <source>
        <dbReference type="Proteomes" id="UP001501475"/>
    </source>
</evidence>
<keyword evidence="8" id="KW-0238">DNA-binding</keyword>
<evidence type="ECO:0000256" key="11">
    <source>
        <dbReference type="ARBA" id="ARBA00023268"/>
    </source>
</evidence>
<evidence type="ECO:0000256" key="8">
    <source>
        <dbReference type="ARBA" id="ARBA00023125"/>
    </source>
</evidence>
<keyword evidence="9" id="KW-0234">DNA repair</keyword>
<dbReference type="PROSITE" id="PS51066">
    <property type="entry name" value="ZF_FPG_2"/>
    <property type="match status" value="1"/>
</dbReference>
<organism evidence="15 16">
    <name type="scientific">Nostocoides vanveenii</name>
    <dbReference type="NCBI Taxonomy" id="330835"/>
    <lineage>
        <taxon>Bacteria</taxon>
        <taxon>Bacillati</taxon>
        <taxon>Actinomycetota</taxon>
        <taxon>Actinomycetes</taxon>
        <taxon>Micrococcales</taxon>
        <taxon>Intrasporangiaceae</taxon>
        <taxon>Nostocoides</taxon>
    </lineage>
</organism>
<keyword evidence="16" id="KW-1185">Reference proteome</keyword>
<keyword evidence="12" id="KW-0326">Glycosidase</keyword>
<evidence type="ECO:0000256" key="9">
    <source>
        <dbReference type="ARBA" id="ARBA00023204"/>
    </source>
</evidence>
<evidence type="ECO:0000256" key="4">
    <source>
        <dbReference type="ARBA" id="ARBA00022763"/>
    </source>
</evidence>
<reference evidence="15 16" key="1">
    <citation type="journal article" date="2019" name="Int. J. Syst. Evol. Microbiol.">
        <title>The Global Catalogue of Microorganisms (GCM) 10K type strain sequencing project: providing services to taxonomists for standard genome sequencing and annotation.</title>
        <authorList>
            <consortium name="The Broad Institute Genomics Platform"/>
            <consortium name="The Broad Institute Genome Sequencing Center for Infectious Disease"/>
            <person name="Wu L."/>
            <person name="Ma J."/>
        </authorList>
    </citation>
    <scope>NUCLEOTIDE SEQUENCE [LARGE SCALE GENOMIC DNA]</scope>
    <source>
        <strain evidence="15 16">JCM 15591</strain>
    </source>
</reference>
<dbReference type="InterPro" id="IPR000214">
    <property type="entry name" value="Znf_DNA_glyclase/AP_lyase"/>
</dbReference>
<evidence type="ECO:0000256" key="1">
    <source>
        <dbReference type="ARBA" id="ARBA00009409"/>
    </source>
</evidence>
<sequence length="308" mass="33309">MVLGAHSARRAIERLGRSDVAEGHAVHGMAQRLSQLTGSPVRSCSYPTAPLDVDASIADGAVVGQPEAHGKHLLVPFPDAAVTAHLHLGMVGRVSVRRHRRALGADGFPRTNPPAAAGLRWRLLTSEHIADISAPTICEWLDAGGVAALHARLGPDPLRPDADPESFRRKVSRSRRAIGQLLLDQSVIAGVGNVYRAEILWRLRIDPRRPGNDLDTDQIERLWNEAATLLDLGLGAGWIVTDDAQLRAARALLIRGERVPRWPKVYAVYGRASQPCRVCATPVRAAPMGQQRIFWCPTCQPAGSSATP</sequence>
<keyword evidence="6" id="KW-0378">Hydrolase</keyword>
<protein>
    <recommendedName>
        <fullName evidence="2">DNA-(apurinic or apyrimidinic site) lyase</fullName>
        <ecNumber evidence="2">4.2.99.18</ecNumber>
    </recommendedName>
</protein>
<evidence type="ECO:0000256" key="3">
    <source>
        <dbReference type="ARBA" id="ARBA00022723"/>
    </source>
</evidence>
<comment type="similarity">
    <text evidence="1">Belongs to the FPG family.</text>
</comment>
<dbReference type="PANTHER" id="PTHR42697:SF3">
    <property type="entry name" value="ENDONUCLEASE 8 1"/>
    <property type="match status" value="1"/>
</dbReference>
<evidence type="ECO:0000256" key="13">
    <source>
        <dbReference type="PROSITE-ProRule" id="PRU00391"/>
    </source>
</evidence>
<dbReference type="EC" id="4.2.99.18" evidence="2"/>
<dbReference type="Pfam" id="PF06831">
    <property type="entry name" value="H2TH"/>
    <property type="match status" value="1"/>
</dbReference>
<keyword evidence="10" id="KW-0456">Lyase</keyword>
<name>A0ABN2L7S7_9MICO</name>
<gene>
    <name evidence="15" type="ORF">GCM10009810_36160</name>
</gene>
<dbReference type="Gene3D" id="1.10.8.50">
    <property type="match status" value="1"/>
</dbReference>
<dbReference type="InterPro" id="IPR010979">
    <property type="entry name" value="Ribosomal_uS13-like_H2TH"/>
</dbReference>
<dbReference type="SMART" id="SM00898">
    <property type="entry name" value="Fapy_DNA_glyco"/>
    <property type="match status" value="1"/>
</dbReference>
<comment type="caution">
    <text evidence="15">The sequence shown here is derived from an EMBL/GenBank/DDBJ whole genome shotgun (WGS) entry which is preliminary data.</text>
</comment>
<keyword evidence="5 13" id="KW-0863">Zinc-finger</keyword>
<dbReference type="SUPFAM" id="SSF57716">
    <property type="entry name" value="Glucocorticoid receptor-like (DNA-binding domain)"/>
    <property type="match status" value="1"/>
</dbReference>
<evidence type="ECO:0000256" key="6">
    <source>
        <dbReference type="ARBA" id="ARBA00022801"/>
    </source>
</evidence>
<keyword evidence="3" id="KW-0479">Metal-binding</keyword>
<dbReference type="SUPFAM" id="SSF46946">
    <property type="entry name" value="S13-like H2TH domain"/>
    <property type="match status" value="1"/>
</dbReference>
<feature type="domain" description="FPG-type" evidence="14">
    <location>
        <begin position="267"/>
        <end position="301"/>
    </location>
</feature>
<evidence type="ECO:0000313" key="15">
    <source>
        <dbReference type="EMBL" id="GAA1775845.1"/>
    </source>
</evidence>
<dbReference type="SMART" id="SM01232">
    <property type="entry name" value="H2TH"/>
    <property type="match status" value="1"/>
</dbReference>
<evidence type="ECO:0000256" key="12">
    <source>
        <dbReference type="ARBA" id="ARBA00023295"/>
    </source>
</evidence>
<dbReference type="InterPro" id="IPR012319">
    <property type="entry name" value="FPG_cat"/>
</dbReference>
<evidence type="ECO:0000256" key="5">
    <source>
        <dbReference type="ARBA" id="ARBA00022771"/>
    </source>
</evidence>